<dbReference type="EMBL" id="VULZ01000007">
    <property type="protein sequence ID" value="MSS14919.1"/>
    <property type="molecule type" value="Genomic_DNA"/>
</dbReference>
<dbReference type="PANTHER" id="PTHR12147:SF26">
    <property type="entry name" value="PEPTIDASE M28 DOMAIN-CONTAINING PROTEIN"/>
    <property type="match status" value="1"/>
</dbReference>
<keyword evidence="4" id="KW-1185">Reference proteome</keyword>
<dbReference type="PANTHER" id="PTHR12147">
    <property type="entry name" value="METALLOPEPTIDASE M28 FAMILY MEMBER"/>
    <property type="match status" value="1"/>
</dbReference>
<reference evidence="3 4" key="1">
    <citation type="submission" date="2019-08" db="EMBL/GenBank/DDBJ databases">
        <title>In-depth cultivation of the pig gut microbiome towards novel bacterial diversity and tailored functional studies.</title>
        <authorList>
            <person name="Wylensek D."/>
            <person name="Hitch T.C.A."/>
            <person name="Clavel T."/>
        </authorList>
    </citation>
    <scope>NUCLEOTIDE SEQUENCE [LARGE SCALE GENOMIC DNA]</scope>
    <source>
        <strain evidence="3 4">Oil+RF-744-WCA-WT-11</strain>
    </source>
</reference>
<gene>
    <name evidence="3" type="ORF">FYJ35_07660</name>
</gene>
<dbReference type="InterPro" id="IPR045175">
    <property type="entry name" value="M28_fam"/>
</dbReference>
<dbReference type="InterPro" id="IPR007484">
    <property type="entry name" value="Peptidase_M28"/>
</dbReference>
<proteinExistence type="predicted"/>
<name>A0A6L5X3F2_9FIRM</name>
<feature type="compositionally biased region" description="Polar residues" evidence="1">
    <location>
        <begin position="453"/>
        <end position="462"/>
    </location>
</feature>
<dbReference type="GO" id="GO:0008235">
    <property type="term" value="F:metalloexopeptidase activity"/>
    <property type="evidence" value="ECO:0007669"/>
    <property type="project" value="InterPro"/>
</dbReference>
<feature type="domain" description="Peptidase M28" evidence="2">
    <location>
        <begin position="198"/>
        <end position="333"/>
    </location>
</feature>
<evidence type="ECO:0000313" key="4">
    <source>
        <dbReference type="Proteomes" id="UP000481852"/>
    </source>
</evidence>
<dbReference type="SUPFAM" id="SSF53187">
    <property type="entry name" value="Zn-dependent exopeptidases"/>
    <property type="match status" value="1"/>
</dbReference>
<dbReference type="Gene3D" id="3.40.630.10">
    <property type="entry name" value="Zn peptidases"/>
    <property type="match status" value="1"/>
</dbReference>
<feature type="region of interest" description="Disordered" evidence="1">
    <location>
        <begin position="360"/>
        <end position="403"/>
    </location>
</feature>
<dbReference type="GO" id="GO:0006508">
    <property type="term" value="P:proteolysis"/>
    <property type="evidence" value="ECO:0007669"/>
    <property type="project" value="InterPro"/>
</dbReference>
<feature type="compositionally biased region" description="Low complexity" evidence="1">
    <location>
        <begin position="437"/>
        <end position="450"/>
    </location>
</feature>
<comment type="caution">
    <text evidence="3">The sequence shown here is derived from an EMBL/GenBank/DDBJ whole genome shotgun (WGS) entry which is preliminary data.</text>
</comment>
<feature type="region of interest" description="Disordered" evidence="1">
    <location>
        <begin position="49"/>
        <end position="71"/>
    </location>
</feature>
<accession>A0A6L5X3F2</accession>
<dbReference type="RefSeq" id="WP_154525246.1">
    <property type="nucleotide sequence ID" value="NZ_VULZ01000007.1"/>
</dbReference>
<evidence type="ECO:0000313" key="3">
    <source>
        <dbReference type="EMBL" id="MSS14919.1"/>
    </source>
</evidence>
<protein>
    <submittedName>
        <fullName evidence="3">M28 family peptidase</fullName>
    </submittedName>
</protein>
<organism evidence="3 4">
    <name type="scientific">Porcincola intestinalis</name>
    <dbReference type="NCBI Taxonomy" id="2606632"/>
    <lineage>
        <taxon>Bacteria</taxon>
        <taxon>Bacillati</taxon>
        <taxon>Bacillota</taxon>
        <taxon>Clostridia</taxon>
        <taxon>Lachnospirales</taxon>
        <taxon>Lachnospiraceae</taxon>
        <taxon>Porcincola</taxon>
    </lineage>
</organism>
<evidence type="ECO:0000259" key="2">
    <source>
        <dbReference type="Pfam" id="PF04389"/>
    </source>
</evidence>
<evidence type="ECO:0000256" key="1">
    <source>
        <dbReference type="SAM" id="MobiDB-lite"/>
    </source>
</evidence>
<feature type="region of interest" description="Disordered" evidence="1">
    <location>
        <begin position="437"/>
        <end position="494"/>
    </location>
</feature>
<dbReference type="Proteomes" id="UP000481852">
    <property type="component" value="Unassembled WGS sequence"/>
</dbReference>
<dbReference type="Pfam" id="PF04389">
    <property type="entry name" value="Peptidase_M28"/>
    <property type="match status" value="1"/>
</dbReference>
<dbReference type="AlphaFoldDB" id="A0A6L5X3F2"/>
<sequence>MNPYRNRKNRKVHRVAAAALAVVLTGTGGASLLPGVCLWAGEISSSQVNQELVDSSDEQIGQDGGASPGSALIEDSGHAVQNDSGVSMDELQKAMDSGDQDALRRIAEGETGSGTGGESTQPETAALEPEIPGMADPESVRQLLQALSAYDSMTGSDDELRAADYIAGKMKEYGYTVETQPFHEGFVDETGNDEQGLNIIAERGADSETNRTDGIFLVVTHYDTKRKKEKGDPFTADRTGACALLETARVLQNIKTDTDICFVFLSGEEDGLYGSKHFVNTLSDEMKARIRGVLDVERVGYVPETFCVLANSDGQDNDVTVRVRQAAFSIREEATATVPDGIQAENGTAAADGGVRAESAAEDGSQAGKTAAEGTQAGSAADRIVADSEAETESGESAAPAPWDCIKDQKLSEHSFAEAGFPAAALTQYIPGWTGVGQTTGKTETEGQPGVDRTQQGETGQSGVDRAQQGETGQPGVDRTSEAAGDASLAGGERPQAIAETEADGQPGMTADPKQIAHISNIVARMLSGVMNNS</sequence>